<feature type="repeat" description="PPR" evidence="2">
    <location>
        <begin position="318"/>
        <end position="352"/>
    </location>
</feature>
<dbReference type="NCBIfam" id="TIGR00756">
    <property type="entry name" value="PPR"/>
    <property type="match status" value="6"/>
</dbReference>
<dbReference type="GO" id="GO:0003729">
    <property type="term" value="F:mRNA binding"/>
    <property type="evidence" value="ECO:0007669"/>
    <property type="project" value="TreeGrafter"/>
</dbReference>
<dbReference type="Proteomes" id="UP000824469">
    <property type="component" value="Unassembled WGS sequence"/>
</dbReference>
<dbReference type="EMBL" id="JAHRHJ020000009">
    <property type="protein sequence ID" value="KAH9300469.1"/>
    <property type="molecule type" value="Genomic_DNA"/>
</dbReference>
<dbReference type="InterPro" id="IPR051240">
    <property type="entry name" value="Mito_RNA-Proc/Resp"/>
</dbReference>
<dbReference type="OMA" id="AGWICEM"/>
<gene>
    <name evidence="3" type="ORF">KI387_012052</name>
</gene>
<proteinExistence type="predicted"/>
<keyword evidence="4" id="KW-1185">Reference proteome</keyword>
<dbReference type="Gene3D" id="1.25.40.10">
    <property type="entry name" value="Tetratricopeptide repeat domain"/>
    <property type="match status" value="4"/>
</dbReference>
<keyword evidence="1" id="KW-0677">Repeat</keyword>
<dbReference type="InterPro" id="IPR002885">
    <property type="entry name" value="PPR_rpt"/>
</dbReference>
<evidence type="ECO:0008006" key="5">
    <source>
        <dbReference type="Google" id="ProtNLM"/>
    </source>
</evidence>
<feature type="repeat" description="PPR" evidence="2">
    <location>
        <begin position="353"/>
        <end position="387"/>
    </location>
</feature>
<feature type="repeat" description="PPR" evidence="2">
    <location>
        <begin position="202"/>
        <end position="236"/>
    </location>
</feature>
<feature type="repeat" description="PPR" evidence="2">
    <location>
        <begin position="388"/>
        <end position="422"/>
    </location>
</feature>
<dbReference type="Pfam" id="PF01535">
    <property type="entry name" value="PPR"/>
    <property type="match status" value="3"/>
</dbReference>
<protein>
    <recommendedName>
        <fullName evidence="5">Pentatricopeptide repeat-containing protein</fullName>
    </recommendedName>
</protein>
<name>A0AA38CP62_TAXCH</name>
<evidence type="ECO:0000256" key="2">
    <source>
        <dbReference type="PROSITE-ProRule" id="PRU00708"/>
    </source>
</evidence>
<comment type="caution">
    <text evidence="3">The sequence shown here is derived from an EMBL/GenBank/DDBJ whole genome shotgun (WGS) entry which is preliminary data.</text>
</comment>
<evidence type="ECO:0000313" key="3">
    <source>
        <dbReference type="EMBL" id="KAH9300469.1"/>
    </source>
</evidence>
<organism evidence="3 4">
    <name type="scientific">Taxus chinensis</name>
    <name type="common">Chinese yew</name>
    <name type="synonym">Taxus wallichiana var. chinensis</name>
    <dbReference type="NCBI Taxonomy" id="29808"/>
    <lineage>
        <taxon>Eukaryota</taxon>
        <taxon>Viridiplantae</taxon>
        <taxon>Streptophyta</taxon>
        <taxon>Embryophyta</taxon>
        <taxon>Tracheophyta</taxon>
        <taxon>Spermatophyta</taxon>
        <taxon>Pinopsida</taxon>
        <taxon>Pinidae</taxon>
        <taxon>Conifers II</taxon>
        <taxon>Cupressales</taxon>
        <taxon>Taxaceae</taxon>
        <taxon>Taxus</taxon>
    </lineage>
</organism>
<reference evidence="3 4" key="1">
    <citation type="journal article" date="2021" name="Nat. Plants">
        <title>The Taxus genome provides insights into paclitaxel biosynthesis.</title>
        <authorList>
            <person name="Xiong X."/>
            <person name="Gou J."/>
            <person name="Liao Q."/>
            <person name="Li Y."/>
            <person name="Zhou Q."/>
            <person name="Bi G."/>
            <person name="Li C."/>
            <person name="Du R."/>
            <person name="Wang X."/>
            <person name="Sun T."/>
            <person name="Guo L."/>
            <person name="Liang H."/>
            <person name="Lu P."/>
            <person name="Wu Y."/>
            <person name="Zhang Z."/>
            <person name="Ro D.K."/>
            <person name="Shang Y."/>
            <person name="Huang S."/>
            <person name="Yan J."/>
        </authorList>
    </citation>
    <scope>NUCLEOTIDE SEQUENCE [LARGE SCALE GENOMIC DNA]</scope>
    <source>
        <strain evidence="3">Ta-2019</strain>
    </source>
</reference>
<dbReference type="PANTHER" id="PTHR47933:SF11">
    <property type="entry name" value="PENTATRICOPEPTIDE REPEAT-CONTAINING PROTEIN 2"/>
    <property type="match status" value="1"/>
</dbReference>
<evidence type="ECO:0000313" key="4">
    <source>
        <dbReference type="Proteomes" id="UP000824469"/>
    </source>
</evidence>
<feature type="repeat" description="PPR" evidence="2">
    <location>
        <begin position="423"/>
        <end position="457"/>
    </location>
</feature>
<sequence>MAITILNRFLLQIRWISTSTRGKHLPSLATLTALFHLAHDTNINRSHQTVIKTVDIQWPQFLNPTHVTQFLKAQKNPRQALAIFNQAKIQHPKYKHNGLAYTTMITILGSAGPFGLMEDVMEEMRLEACECSDTLFSNVIKFYGRAGMVEEAMKVFQRIRDFNCRSWVESFNELLNLLVENGGLGRVHYLYVNMRKWGVHPDACTFDVLIRALCGCNRSDLALELFHEMKSQNCYPNEVTYRTLMQGLCNDGRLHDGKVDVAIKILIKILKKGATTSKRYSLDQDGFTKRLNELCERGKVQEVRDLLNEVLVKGGNPSAVSHSVMIDNLSDAGRVEEARELLSDMLKRGYRPRAFTYNKLVSGLCREGRSYEATKLLDLLMDKGCLPDVVSYNVLIDGFCKEYKVHKGHEYLEFLLKHGGVPNAITYQTLIDAFCTEGKFYDAAKILDKMLDNGFSPHSTTYSTLIVGLCKQGKLYEANIFLEEMVQGLIPGILLWSSLVITFCKETNIKNSIDQFEIDLKRPGYRFQG</sequence>
<dbReference type="Pfam" id="PF13041">
    <property type="entry name" value="PPR_2"/>
    <property type="match status" value="3"/>
</dbReference>
<feature type="repeat" description="PPR" evidence="2">
    <location>
        <begin position="458"/>
        <end position="488"/>
    </location>
</feature>
<dbReference type="AlphaFoldDB" id="A0AA38CP62"/>
<dbReference type="PANTHER" id="PTHR47933">
    <property type="entry name" value="PENTATRICOPEPTIDE REPEAT-CONTAINING PROTEIN 1, MITOCHONDRIAL"/>
    <property type="match status" value="1"/>
</dbReference>
<accession>A0AA38CP62</accession>
<dbReference type="PROSITE" id="PS51375">
    <property type="entry name" value="PPR"/>
    <property type="match status" value="7"/>
</dbReference>
<feature type="repeat" description="PPR" evidence="2">
    <location>
        <begin position="132"/>
        <end position="166"/>
    </location>
</feature>
<evidence type="ECO:0000256" key="1">
    <source>
        <dbReference type="ARBA" id="ARBA00022737"/>
    </source>
</evidence>
<dbReference type="InterPro" id="IPR011990">
    <property type="entry name" value="TPR-like_helical_dom_sf"/>
</dbReference>